<keyword evidence="3" id="KW-1185">Reference proteome</keyword>
<accession>A0A1D1V371</accession>
<evidence type="ECO:0000313" key="2">
    <source>
        <dbReference type="EMBL" id="GAU94047.1"/>
    </source>
</evidence>
<evidence type="ECO:0000313" key="3">
    <source>
        <dbReference type="Proteomes" id="UP000186922"/>
    </source>
</evidence>
<gene>
    <name evidence="2" type="primary">RvY_05891-1</name>
    <name evidence="2" type="synonym">RvY_05891.1</name>
    <name evidence="2" type="ORF">RvY_05891</name>
</gene>
<proteinExistence type="predicted"/>
<evidence type="ECO:0000256" key="1">
    <source>
        <dbReference type="SAM" id="SignalP"/>
    </source>
</evidence>
<reference evidence="2 3" key="1">
    <citation type="journal article" date="2016" name="Nat. Commun.">
        <title>Extremotolerant tardigrade genome and improved radiotolerance of human cultured cells by tardigrade-unique protein.</title>
        <authorList>
            <person name="Hashimoto T."/>
            <person name="Horikawa D.D."/>
            <person name="Saito Y."/>
            <person name="Kuwahara H."/>
            <person name="Kozuka-Hata H."/>
            <person name="Shin-I T."/>
            <person name="Minakuchi Y."/>
            <person name="Ohishi K."/>
            <person name="Motoyama A."/>
            <person name="Aizu T."/>
            <person name="Enomoto A."/>
            <person name="Kondo K."/>
            <person name="Tanaka S."/>
            <person name="Hara Y."/>
            <person name="Koshikawa S."/>
            <person name="Sagara H."/>
            <person name="Miura T."/>
            <person name="Yokobori S."/>
            <person name="Miyagawa K."/>
            <person name="Suzuki Y."/>
            <person name="Kubo T."/>
            <person name="Oyama M."/>
            <person name="Kohara Y."/>
            <person name="Fujiyama A."/>
            <person name="Arakawa K."/>
            <person name="Katayama T."/>
            <person name="Toyoda A."/>
            <person name="Kunieda T."/>
        </authorList>
    </citation>
    <scope>NUCLEOTIDE SEQUENCE [LARGE SCALE GENOMIC DNA]</scope>
    <source>
        <strain evidence="2 3">YOKOZUNA-1</strain>
    </source>
</reference>
<evidence type="ECO:0008006" key="4">
    <source>
        <dbReference type="Google" id="ProtNLM"/>
    </source>
</evidence>
<organism evidence="2 3">
    <name type="scientific">Ramazzottius varieornatus</name>
    <name type="common">Water bear</name>
    <name type="synonym">Tardigrade</name>
    <dbReference type="NCBI Taxonomy" id="947166"/>
    <lineage>
        <taxon>Eukaryota</taxon>
        <taxon>Metazoa</taxon>
        <taxon>Ecdysozoa</taxon>
        <taxon>Tardigrada</taxon>
        <taxon>Eutardigrada</taxon>
        <taxon>Parachela</taxon>
        <taxon>Hypsibioidea</taxon>
        <taxon>Ramazzottiidae</taxon>
        <taxon>Ramazzottius</taxon>
    </lineage>
</organism>
<keyword evidence="1" id="KW-0732">Signal</keyword>
<name>A0A1D1V371_RAMVA</name>
<sequence length="102" mass="11809">MRNFLELYVRLSALVVLLMILRVVILEECSAFCTVMNPVPFPRYLDSCDHFGVLRLLRAHIFWKDFYLLMFPLDLRDDISVSKICASSGGVGRLEYVLHVEV</sequence>
<feature type="chain" id="PRO_5008897987" description="Secreted protein" evidence="1">
    <location>
        <begin position="27"/>
        <end position="102"/>
    </location>
</feature>
<dbReference type="EMBL" id="BDGG01000002">
    <property type="protein sequence ID" value="GAU94047.1"/>
    <property type="molecule type" value="Genomic_DNA"/>
</dbReference>
<protein>
    <recommendedName>
        <fullName evidence="4">Secreted protein</fullName>
    </recommendedName>
</protein>
<dbReference type="AlphaFoldDB" id="A0A1D1V371"/>
<dbReference type="Proteomes" id="UP000186922">
    <property type="component" value="Unassembled WGS sequence"/>
</dbReference>
<feature type="signal peptide" evidence="1">
    <location>
        <begin position="1"/>
        <end position="26"/>
    </location>
</feature>
<comment type="caution">
    <text evidence="2">The sequence shown here is derived from an EMBL/GenBank/DDBJ whole genome shotgun (WGS) entry which is preliminary data.</text>
</comment>